<dbReference type="Proteomes" id="UP000266693">
    <property type="component" value="Unassembled WGS sequence"/>
</dbReference>
<accession>A0A396RKW4</accession>
<dbReference type="EMBL" id="QWLV01000007">
    <property type="protein sequence ID" value="RHW16880.1"/>
    <property type="molecule type" value="Genomic_DNA"/>
</dbReference>
<name>A0A396RKW4_9SPHN</name>
<keyword evidence="2" id="KW-1185">Reference proteome</keyword>
<proteinExistence type="predicted"/>
<organism evidence="1 2">
    <name type="scientific">Sphingomonas gilva</name>
    <dbReference type="NCBI Taxonomy" id="2305907"/>
    <lineage>
        <taxon>Bacteria</taxon>
        <taxon>Pseudomonadati</taxon>
        <taxon>Pseudomonadota</taxon>
        <taxon>Alphaproteobacteria</taxon>
        <taxon>Sphingomonadales</taxon>
        <taxon>Sphingomonadaceae</taxon>
        <taxon>Sphingomonas</taxon>
    </lineage>
</organism>
<protein>
    <submittedName>
        <fullName evidence="1">Isoquinoline 1-oxidoreductase subunit</fullName>
    </submittedName>
</protein>
<evidence type="ECO:0000313" key="1">
    <source>
        <dbReference type="EMBL" id="RHW16880.1"/>
    </source>
</evidence>
<dbReference type="InterPro" id="IPR036280">
    <property type="entry name" value="Multihaem_cyt_sf"/>
</dbReference>
<dbReference type="OrthoDB" id="656942at2"/>
<sequence length="191" mass="20433">MALPLALVAAPQENGLRNPADFASIADRNQRSAAIFTEMGKVLTHPRCVNCHPRTDRPLQDDRGEPHMPAVVRGNAAGTGAPGLECATCHGPANVAFESGVGSVPGHPLWHLAPIEMAWEGKSLRQICEQLKDRRRNGNKTLAELHEHNAHDSLVGWGWNPGEGRTPAPGTQAEFGALTKAWIDTGAHCPA</sequence>
<reference evidence="1 2" key="1">
    <citation type="submission" date="2018-08" db="EMBL/GenBank/DDBJ databases">
        <title>The multiple taxonomic identification of Sphingomonas gilva.</title>
        <authorList>
            <person name="Zhu D."/>
            <person name="Zheng S."/>
        </authorList>
    </citation>
    <scope>NUCLEOTIDE SEQUENCE [LARGE SCALE GENOMIC DNA]</scope>
    <source>
        <strain evidence="1 2">ZDH117</strain>
    </source>
</reference>
<comment type="caution">
    <text evidence="1">The sequence shown here is derived from an EMBL/GenBank/DDBJ whole genome shotgun (WGS) entry which is preliminary data.</text>
</comment>
<evidence type="ECO:0000313" key="2">
    <source>
        <dbReference type="Proteomes" id="UP000266693"/>
    </source>
</evidence>
<dbReference type="SUPFAM" id="SSF48695">
    <property type="entry name" value="Multiheme cytochromes"/>
    <property type="match status" value="1"/>
</dbReference>
<gene>
    <name evidence="1" type="ORF">D1610_13370</name>
</gene>
<dbReference type="AlphaFoldDB" id="A0A396RKW4"/>